<evidence type="ECO:0000313" key="8">
    <source>
        <dbReference type="EMBL" id="AZB73300.1"/>
    </source>
</evidence>
<protein>
    <submittedName>
        <fullName evidence="8">Phycobilisome linker polypeptide</fullName>
    </submittedName>
</protein>
<evidence type="ECO:0000256" key="6">
    <source>
        <dbReference type="PROSITE-ProRule" id="PRU00771"/>
    </source>
</evidence>
<dbReference type="RefSeq" id="WP_208673971.1">
    <property type="nucleotide sequence ID" value="NZ_CP030139.2"/>
</dbReference>
<accession>A0AAN1QPT2</accession>
<reference evidence="8 9" key="1">
    <citation type="journal article" date="2018" name="Sci. Rep.">
        <title>Genome Features and Biochemical Characteristics of a Robust, Fast Growing and Naturally Transformable Cyanobacterium Synechococcus elongatus PCC 11801 Isolated from India.</title>
        <authorList>
            <person name="Jaiswal D."/>
            <person name="Sengupta A."/>
            <person name="Sohoni S."/>
            <person name="Sengupta S."/>
            <person name="Phadnavis A.G."/>
            <person name="Pakrasi H.B."/>
            <person name="Wangikar P.P."/>
        </authorList>
    </citation>
    <scope>NUCLEOTIDE SEQUENCE [LARGE SCALE GENOMIC DNA]</scope>
    <source>
        <strain evidence="8 9">PCC 11801</strain>
    </source>
</reference>
<evidence type="ECO:0000256" key="3">
    <source>
        <dbReference type="ARBA" id="ARBA00022738"/>
    </source>
</evidence>
<evidence type="ECO:0000256" key="5">
    <source>
        <dbReference type="ARBA" id="ARBA00023136"/>
    </source>
</evidence>
<keyword evidence="5" id="KW-0472">Membrane</keyword>
<evidence type="ECO:0000256" key="4">
    <source>
        <dbReference type="ARBA" id="ARBA00023078"/>
    </source>
</evidence>
<dbReference type="GO" id="GO:0030089">
    <property type="term" value="C:phycobilisome"/>
    <property type="evidence" value="ECO:0007669"/>
    <property type="project" value="UniProtKB-UniRule"/>
</dbReference>
<name>A0AAN1QPT2_SYNEL</name>
<dbReference type="SMART" id="SM01094">
    <property type="entry name" value="CpcD"/>
    <property type="match status" value="1"/>
</dbReference>
<proteinExistence type="predicted"/>
<dbReference type="EMBL" id="CP030139">
    <property type="protein sequence ID" value="AZB73300.1"/>
    <property type="molecule type" value="Genomic_DNA"/>
</dbReference>
<evidence type="ECO:0000313" key="9">
    <source>
        <dbReference type="Proteomes" id="UP000267249"/>
    </source>
</evidence>
<dbReference type="Proteomes" id="UP000267249">
    <property type="component" value="Chromosome"/>
</dbReference>
<keyword evidence="3 6" id="KW-0605">Phycobilisome</keyword>
<feature type="domain" description="CpcD-like" evidence="7">
    <location>
        <begin position="17"/>
        <end position="75"/>
    </location>
</feature>
<dbReference type="InterPro" id="IPR008213">
    <property type="entry name" value="CpcD-like_dom"/>
</dbReference>
<evidence type="ECO:0000259" key="7">
    <source>
        <dbReference type="PROSITE" id="PS51441"/>
    </source>
</evidence>
<dbReference type="GO" id="GO:0031676">
    <property type="term" value="C:plasma membrane-derived thylakoid membrane"/>
    <property type="evidence" value="ECO:0007669"/>
    <property type="project" value="UniProtKB-SubCell"/>
</dbReference>
<gene>
    <name evidence="8" type="ORF">DOP62_11775</name>
</gene>
<keyword evidence="2" id="KW-0042">Antenna complex</keyword>
<comment type="subcellular location">
    <subcellularLocation>
        <location evidence="1">Cellular thylakoid membrane</location>
        <topology evidence="1">Peripheral membrane protein</topology>
        <orientation evidence="1">Cytoplasmic side</orientation>
    </subcellularLocation>
</comment>
<dbReference type="AlphaFoldDB" id="A0AAN1QPT2"/>
<dbReference type="PROSITE" id="PS51441">
    <property type="entry name" value="CPCD_LIKE"/>
    <property type="match status" value="1"/>
</dbReference>
<sequence length="83" mass="9216">MLGQSALVGARSGAVANRVFIYEVEGLHQSNQTDLNRYPVRQSGTVQFKVPYARMNEELRRLNRLGARIVSIKPLTDDADADA</sequence>
<keyword evidence="4" id="KW-0793">Thylakoid</keyword>
<evidence type="ECO:0000256" key="2">
    <source>
        <dbReference type="ARBA" id="ARBA00022549"/>
    </source>
</evidence>
<organism evidence="8 9">
    <name type="scientific">Synechococcus elongatus PCC 11801</name>
    <dbReference type="NCBI Taxonomy" id="2219813"/>
    <lineage>
        <taxon>Bacteria</taxon>
        <taxon>Bacillati</taxon>
        <taxon>Cyanobacteriota</taxon>
        <taxon>Cyanophyceae</taxon>
        <taxon>Synechococcales</taxon>
        <taxon>Synechococcaceae</taxon>
        <taxon>Synechococcus</taxon>
    </lineage>
</organism>
<dbReference type="Pfam" id="PF01383">
    <property type="entry name" value="CpcD"/>
    <property type="match status" value="1"/>
</dbReference>
<evidence type="ECO:0000256" key="1">
    <source>
        <dbReference type="ARBA" id="ARBA00004445"/>
    </source>
</evidence>